<dbReference type="SUPFAM" id="SSF55874">
    <property type="entry name" value="ATPase domain of HSP90 chaperone/DNA topoisomerase II/histidine kinase"/>
    <property type="match status" value="1"/>
</dbReference>
<evidence type="ECO:0000256" key="5">
    <source>
        <dbReference type="ARBA" id="ARBA00022553"/>
    </source>
</evidence>
<dbReference type="InterPro" id="IPR001789">
    <property type="entry name" value="Sig_transdc_resp-reg_receiver"/>
</dbReference>
<dbReference type="Pfam" id="PF02518">
    <property type="entry name" value="HATPase_c"/>
    <property type="match status" value="1"/>
</dbReference>
<evidence type="ECO:0000256" key="3">
    <source>
        <dbReference type="ARBA" id="ARBA00012438"/>
    </source>
</evidence>
<keyword evidence="15" id="KW-0808">Transferase</keyword>
<dbReference type="EC" id="2.7.13.3" evidence="3"/>
<dbReference type="Pfam" id="PF00072">
    <property type="entry name" value="Response_reg"/>
    <property type="match status" value="1"/>
</dbReference>
<evidence type="ECO:0000256" key="6">
    <source>
        <dbReference type="ARBA" id="ARBA00022692"/>
    </source>
</evidence>
<keyword evidence="6 11" id="KW-0812">Transmembrane</keyword>
<feature type="modified residue" description="4-aspartylphosphate" evidence="10">
    <location>
        <position position="743"/>
    </location>
</feature>
<evidence type="ECO:0000256" key="8">
    <source>
        <dbReference type="ARBA" id="ARBA00023012"/>
    </source>
</evidence>
<dbReference type="CDD" id="cd17546">
    <property type="entry name" value="REC_hyHK_CKI1_RcsC-like"/>
    <property type="match status" value="1"/>
</dbReference>
<keyword evidence="16" id="KW-1185">Reference proteome</keyword>
<dbReference type="PROSITE" id="PS50112">
    <property type="entry name" value="PAS"/>
    <property type="match status" value="1"/>
</dbReference>
<dbReference type="EMBL" id="OX336137">
    <property type="protein sequence ID" value="CAI2717608.1"/>
    <property type="molecule type" value="Genomic_DNA"/>
</dbReference>
<dbReference type="RefSeq" id="WP_282010534.1">
    <property type="nucleotide sequence ID" value="NZ_OX336137.1"/>
</dbReference>
<protein>
    <recommendedName>
        <fullName evidence="3">histidine kinase</fullName>
        <ecNumber evidence="3">2.7.13.3</ecNumber>
    </recommendedName>
</protein>
<dbReference type="PRINTS" id="PR00344">
    <property type="entry name" value="BCTRLSENSOR"/>
</dbReference>
<proteinExistence type="predicted"/>
<dbReference type="PANTHER" id="PTHR45339">
    <property type="entry name" value="HYBRID SIGNAL TRANSDUCTION HISTIDINE KINASE J"/>
    <property type="match status" value="1"/>
</dbReference>
<reference evidence="15 16" key="1">
    <citation type="submission" date="2022-09" db="EMBL/GenBank/DDBJ databases">
        <authorList>
            <person name="Kop L."/>
        </authorList>
    </citation>
    <scope>NUCLEOTIDE SEQUENCE [LARGE SCALE GENOMIC DNA]</scope>
    <source>
        <strain evidence="15 16">347</strain>
    </source>
</reference>
<evidence type="ECO:0000259" key="12">
    <source>
        <dbReference type="PROSITE" id="PS50109"/>
    </source>
</evidence>
<feature type="transmembrane region" description="Helical" evidence="11">
    <location>
        <begin position="12"/>
        <end position="33"/>
    </location>
</feature>
<feature type="transmembrane region" description="Helical" evidence="11">
    <location>
        <begin position="89"/>
        <end position="111"/>
    </location>
</feature>
<dbReference type="PROSITE" id="PS50110">
    <property type="entry name" value="RESPONSE_REGULATORY"/>
    <property type="match status" value="1"/>
</dbReference>
<evidence type="ECO:0000313" key="15">
    <source>
        <dbReference type="EMBL" id="CAI2717608.1"/>
    </source>
</evidence>
<evidence type="ECO:0000256" key="1">
    <source>
        <dbReference type="ARBA" id="ARBA00000085"/>
    </source>
</evidence>
<dbReference type="CDD" id="cd00130">
    <property type="entry name" value="PAS"/>
    <property type="match status" value="1"/>
</dbReference>
<evidence type="ECO:0000259" key="13">
    <source>
        <dbReference type="PROSITE" id="PS50110"/>
    </source>
</evidence>
<dbReference type="Gene3D" id="3.40.50.2300">
    <property type="match status" value="1"/>
</dbReference>
<dbReference type="SMART" id="SM00448">
    <property type="entry name" value="REC"/>
    <property type="match status" value="1"/>
</dbReference>
<organism evidence="15 16">
    <name type="scientific">Nitrospina watsonii</name>
    <dbReference type="NCBI Taxonomy" id="1323948"/>
    <lineage>
        <taxon>Bacteria</taxon>
        <taxon>Pseudomonadati</taxon>
        <taxon>Nitrospinota/Tectimicrobiota group</taxon>
        <taxon>Nitrospinota</taxon>
        <taxon>Nitrospinia</taxon>
        <taxon>Nitrospinales</taxon>
        <taxon>Nitrospinaceae</taxon>
        <taxon>Nitrospina</taxon>
    </lineage>
</organism>
<dbReference type="InterPro" id="IPR011006">
    <property type="entry name" value="CheY-like_superfamily"/>
</dbReference>
<dbReference type="Proteomes" id="UP001157733">
    <property type="component" value="Chromosome"/>
</dbReference>
<dbReference type="InterPro" id="IPR003661">
    <property type="entry name" value="HisK_dim/P_dom"/>
</dbReference>
<dbReference type="SMART" id="SM00387">
    <property type="entry name" value="HATPase_c"/>
    <property type="match status" value="1"/>
</dbReference>
<dbReference type="CDD" id="cd16922">
    <property type="entry name" value="HATPase_EvgS-ArcB-TorS-like"/>
    <property type="match status" value="1"/>
</dbReference>
<feature type="transmembrane region" description="Helical" evidence="11">
    <location>
        <begin position="123"/>
        <end position="142"/>
    </location>
</feature>
<dbReference type="SMART" id="SM00388">
    <property type="entry name" value="HisKA"/>
    <property type="match status" value="1"/>
</dbReference>
<dbReference type="CDD" id="cd00082">
    <property type="entry name" value="HisKA"/>
    <property type="match status" value="1"/>
</dbReference>
<comment type="subcellular location">
    <subcellularLocation>
        <location evidence="2">Cell membrane</location>
        <topology evidence="2">Multi-pass membrane protein</topology>
    </subcellularLocation>
</comment>
<dbReference type="Pfam" id="PF13426">
    <property type="entry name" value="PAS_9"/>
    <property type="match status" value="1"/>
</dbReference>
<feature type="domain" description="Response regulatory" evidence="13">
    <location>
        <begin position="694"/>
        <end position="810"/>
    </location>
</feature>
<dbReference type="Gene3D" id="3.30.565.10">
    <property type="entry name" value="Histidine kinase-like ATPase, C-terminal domain"/>
    <property type="match status" value="1"/>
</dbReference>
<dbReference type="Pfam" id="PF05231">
    <property type="entry name" value="MASE1"/>
    <property type="match status" value="1"/>
</dbReference>
<dbReference type="InterPro" id="IPR004358">
    <property type="entry name" value="Sig_transdc_His_kin-like_C"/>
</dbReference>
<evidence type="ECO:0000259" key="14">
    <source>
        <dbReference type="PROSITE" id="PS50112"/>
    </source>
</evidence>
<feature type="transmembrane region" description="Helical" evidence="11">
    <location>
        <begin position="198"/>
        <end position="217"/>
    </location>
</feature>
<dbReference type="InterPro" id="IPR007895">
    <property type="entry name" value="MASE1"/>
</dbReference>
<feature type="transmembrane region" description="Helical" evidence="11">
    <location>
        <begin position="284"/>
        <end position="302"/>
    </location>
</feature>
<comment type="catalytic activity">
    <reaction evidence="1">
        <text>ATP + protein L-histidine = ADP + protein N-phospho-L-histidine.</text>
        <dbReference type="EC" id="2.7.13.3"/>
    </reaction>
</comment>
<dbReference type="SUPFAM" id="SSF55785">
    <property type="entry name" value="PYP-like sensor domain (PAS domain)"/>
    <property type="match status" value="1"/>
</dbReference>
<evidence type="ECO:0000256" key="4">
    <source>
        <dbReference type="ARBA" id="ARBA00022475"/>
    </source>
</evidence>
<evidence type="ECO:0000256" key="11">
    <source>
        <dbReference type="SAM" id="Phobius"/>
    </source>
</evidence>
<dbReference type="Pfam" id="PF00512">
    <property type="entry name" value="HisKA"/>
    <property type="match status" value="1"/>
</dbReference>
<feature type="domain" description="PAS" evidence="14">
    <location>
        <begin position="309"/>
        <end position="380"/>
    </location>
</feature>
<dbReference type="GO" id="GO:0004673">
    <property type="term" value="F:protein histidine kinase activity"/>
    <property type="evidence" value="ECO:0007669"/>
    <property type="project" value="UniProtKB-EC"/>
</dbReference>
<dbReference type="PANTHER" id="PTHR45339:SF1">
    <property type="entry name" value="HYBRID SIGNAL TRANSDUCTION HISTIDINE KINASE J"/>
    <property type="match status" value="1"/>
</dbReference>
<dbReference type="SUPFAM" id="SSF52172">
    <property type="entry name" value="CheY-like"/>
    <property type="match status" value="1"/>
</dbReference>
<evidence type="ECO:0000256" key="9">
    <source>
        <dbReference type="ARBA" id="ARBA00023136"/>
    </source>
</evidence>
<dbReference type="SMART" id="SM00091">
    <property type="entry name" value="PAS"/>
    <property type="match status" value="1"/>
</dbReference>
<dbReference type="InterPro" id="IPR035965">
    <property type="entry name" value="PAS-like_dom_sf"/>
</dbReference>
<evidence type="ECO:0000256" key="10">
    <source>
        <dbReference type="PROSITE-ProRule" id="PRU00169"/>
    </source>
</evidence>
<dbReference type="Gene3D" id="3.30.450.20">
    <property type="entry name" value="PAS domain"/>
    <property type="match status" value="1"/>
</dbReference>
<dbReference type="SUPFAM" id="SSF47384">
    <property type="entry name" value="Homodimeric domain of signal transducing histidine kinase"/>
    <property type="match status" value="1"/>
</dbReference>
<dbReference type="InterPro" id="IPR003594">
    <property type="entry name" value="HATPase_dom"/>
</dbReference>
<dbReference type="PROSITE" id="PS50109">
    <property type="entry name" value="HIS_KIN"/>
    <property type="match status" value="1"/>
</dbReference>
<dbReference type="Gene3D" id="1.10.287.130">
    <property type="match status" value="1"/>
</dbReference>
<keyword evidence="4" id="KW-1003">Cell membrane</keyword>
<keyword evidence="7 11" id="KW-1133">Transmembrane helix</keyword>
<evidence type="ECO:0000256" key="2">
    <source>
        <dbReference type="ARBA" id="ARBA00004651"/>
    </source>
</evidence>
<keyword evidence="15" id="KW-0418">Kinase</keyword>
<keyword evidence="5 10" id="KW-0597">Phosphoprotein</keyword>
<dbReference type="NCBIfam" id="TIGR00229">
    <property type="entry name" value="sensory_box"/>
    <property type="match status" value="1"/>
</dbReference>
<sequence>MTGTNSPRISHILFQNLAVALAYVLSGMLMVSLTQKLGPSLVIHIPNGIALGAYIFFSYRILPGILLGSVTFLSWYMNVQFSASGLLEVFFLPFLLTLGTLFQTWVGGLLIHKGLRKDSTLESIREVLTFVFGVAFPSALVYSTWSTGVWIFWDQVSPGNIAVVWLTAWMANVLAITHIIPCFLIFKRADRLALNKQEVGEAIALSVVLYVSSQIVYGDWLPQSDYPLVYLLFPVLVWAALRFKQQGAVVAILFTALMATWGTGEGRGPMGTKSPDTAVILLQLYLFVLATMSFILGASVSTSRQFESEAAMLGHLLDRSINEVYVLDLDGLKFVQINQGACKRLGYTTEEMLAMEALDFTHGLTPQQFTDLIQRVEKDPDHMEIIETIHQCKDGTLYPVEAQINISTFGGKKYLLALAMDITQKRKAQEAIINARIRAEEANQAKSMFISNMSHEIRTPMNAILGYVQILSRDTSLASDQHKRVEGIQKAGNHLLGLINDILDFSKIEAGKMELTIVRFSLSGLIKDLELIFKHRCERNQLELKVDCNFGNQGRWVEGDQGKLRQVLINLLENAVKFTDRGEVLFRVSEDKQDRYVFEVIDTGCGIPLDKQQHVFEYFSQFDEGQQRGGTGLGLSISKRQVDLMGGTLSVESDPGWGSRFYFVLHLPATQAGAVDDLQDYDRVVTLATDQSVRALIVDDNQSNIEVLTETLEAIGVECQAVISGWDAIDRALSWKPDVIFMDYRMPGLNGLDTAKMIQKNLDTSITKIVMVTASSYRHEQEKFLQEGVHGFIAKPFLRGEVFKVLHDLLEVEFVYQPDEGEEEGTAVPIVESSFESLSLPEPLLNRLKQSARLGVMSQLEEELNEVKAIGHREAGLARHLQTLADNFDKQAILKVLEACAPSSA</sequence>
<accession>A0ABN8VZM4</accession>
<feature type="transmembrane region" description="Helical" evidence="11">
    <location>
        <begin position="162"/>
        <end position="186"/>
    </location>
</feature>
<keyword evidence="8" id="KW-0902">Two-component regulatory system</keyword>
<keyword evidence="9 11" id="KW-0472">Membrane</keyword>
<feature type="transmembrane region" description="Helical" evidence="11">
    <location>
        <begin position="54"/>
        <end position="77"/>
    </location>
</feature>
<evidence type="ECO:0000256" key="7">
    <source>
        <dbReference type="ARBA" id="ARBA00022989"/>
    </source>
</evidence>
<dbReference type="InterPro" id="IPR036097">
    <property type="entry name" value="HisK_dim/P_sf"/>
</dbReference>
<gene>
    <name evidence="15" type="ORF">NSPWAT_0749</name>
</gene>
<dbReference type="InterPro" id="IPR000014">
    <property type="entry name" value="PAS"/>
</dbReference>
<dbReference type="InterPro" id="IPR036890">
    <property type="entry name" value="HATPase_C_sf"/>
</dbReference>
<dbReference type="InterPro" id="IPR005467">
    <property type="entry name" value="His_kinase_dom"/>
</dbReference>
<name>A0ABN8VZM4_9BACT</name>
<evidence type="ECO:0000313" key="16">
    <source>
        <dbReference type="Proteomes" id="UP001157733"/>
    </source>
</evidence>
<feature type="domain" description="Histidine kinase" evidence="12">
    <location>
        <begin position="452"/>
        <end position="669"/>
    </location>
</feature>